<evidence type="ECO:0000313" key="3">
    <source>
        <dbReference type="Proteomes" id="UP000800038"/>
    </source>
</evidence>
<organism evidence="2 3">
    <name type="scientific">Clathrospora elynae</name>
    <dbReference type="NCBI Taxonomy" id="706981"/>
    <lineage>
        <taxon>Eukaryota</taxon>
        <taxon>Fungi</taxon>
        <taxon>Dikarya</taxon>
        <taxon>Ascomycota</taxon>
        <taxon>Pezizomycotina</taxon>
        <taxon>Dothideomycetes</taxon>
        <taxon>Pleosporomycetidae</taxon>
        <taxon>Pleosporales</taxon>
        <taxon>Diademaceae</taxon>
        <taxon>Clathrospora</taxon>
    </lineage>
</organism>
<reference evidence="2" key="1">
    <citation type="journal article" date="2020" name="Stud. Mycol.">
        <title>101 Dothideomycetes genomes: a test case for predicting lifestyles and emergence of pathogens.</title>
        <authorList>
            <person name="Haridas S."/>
            <person name="Albert R."/>
            <person name="Binder M."/>
            <person name="Bloem J."/>
            <person name="Labutti K."/>
            <person name="Salamov A."/>
            <person name="Andreopoulos B."/>
            <person name="Baker S."/>
            <person name="Barry K."/>
            <person name="Bills G."/>
            <person name="Bluhm B."/>
            <person name="Cannon C."/>
            <person name="Castanera R."/>
            <person name="Culley D."/>
            <person name="Daum C."/>
            <person name="Ezra D."/>
            <person name="Gonzalez J."/>
            <person name="Henrissat B."/>
            <person name="Kuo A."/>
            <person name="Liang C."/>
            <person name="Lipzen A."/>
            <person name="Lutzoni F."/>
            <person name="Magnuson J."/>
            <person name="Mondo S."/>
            <person name="Nolan M."/>
            <person name="Ohm R."/>
            <person name="Pangilinan J."/>
            <person name="Park H.-J."/>
            <person name="Ramirez L."/>
            <person name="Alfaro M."/>
            <person name="Sun H."/>
            <person name="Tritt A."/>
            <person name="Yoshinaga Y."/>
            <person name="Zwiers L.-H."/>
            <person name="Turgeon B."/>
            <person name="Goodwin S."/>
            <person name="Spatafora J."/>
            <person name="Crous P."/>
            <person name="Grigoriev I."/>
        </authorList>
    </citation>
    <scope>NUCLEOTIDE SEQUENCE</scope>
    <source>
        <strain evidence="2">CBS 161.51</strain>
    </source>
</reference>
<gene>
    <name evidence="2" type="ORF">EJ02DRAFT_509664</name>
</gene>
<dbReference type="EMBL" id="ML976011">
    <property type="protein sequence ID" value="KAF1945204.1"/>
    <property type="molecule type" value="Genomic_DNA"/>
</dbReference>
<sequence>MMATSMKPFRFLDLPRELRDKVYDYALCSFSYYAIPTSIGQYARVHAQSPIEKRWFLVATNLLFANLQIHNEAYSYMLRVNLFVRIECRGFENRNFMHGRAKPIRVLESSAMPDTERAKRVNRFPWYAMRLIISVDFKIKGKRKMRRKECKDIVMLWADLERVLQEIGNREGSEVAKRSRQGNQGIETRPPEHGSKTTILDAQAHAPLASEPSIISLPPNHGA</sequence>
<name>A0A6A5SZR3_9PLEO</name>
<accession>A0A6A5SZR3</accession>
<dbReference type="Proteomes" id="UP000800038">
    <property type="component" value="Unassembled WGS sequence"/>
</dbReference>
<dbReference type="OrthoDB" id="5314997at2759"/>
<proteinExistence type="predicted"/>
<evidence type="ECO:0000313" key="2">
    <source>
        <dbReference type="EMBL" id="KAF1945204.1"/>
    </source>
</evidence>
<protein>
    <submittedName>
        <fullName evidence="2">Uncharacterized protein</fullName>
    </submittedName>
</protein>
<keyword evidence="3" id="KW-1185">Reference proteome</keyword>
<evidence type="ECO:0000256" key="1">
    <source>
        <dbReference type="SAM" id="MobiDB-lite"/>
    </source>
</evidence>
<feature type="region of interest" description="Disordered" evidence="1">
    <location>
        <begin position="171"/>
        <end position="203"/>
    </location>
</feature>
<dbReference type="AlphaFoldDB" id="A0A6A5SZR3"/>